<comment type="subcellular location">
    <subcellularLocation>
        <location evidence="1">Cytoplasm</location>
    </subcellularLocation>
</comment>
<keyword evidence="2" id="KW-0963">Cytoplasm</keyword>
<dbReference type="EMBL" id="JBHTLU010000047">
    <property type="protein sequence ID" value="MFD1224665.1"/>
    <property type="molecule type" value="Genomic_DNA"/>
</dbReference>
<protein>
    <submittedName>
        <fullName evidence="11">Response regulator</fullName>
    </submittedName>
</protein>
<gene>
    <name evidence="11" type="ORF">ACFQ4B_31605</name>
</gene>
<evidence type="ECO:0000256" key="2">
    <source>
        <dbReference type="ARBA" id="ARBA00022490"/>
    </source>
</evidence>
<evidence type="ECO:0000256" key="5">
    <source>
        <dbReference type="ARBA" id="ARBA00023015"/>
    </source>
</evidence>
<evidence type="ECO:0000256" key="8">
    <source>
        <dbReference type="PROSITE-ProRule" id="PRU00169"/>
    </source>
</evidence>
<keyword evidence="7" id="KW-0804">Transcription</keyword>
<evidence type="ECO:0000256" key="3">
    <source>
        <dbReference type="ARBA" id="ARBA00022553"/>
    </source>
</evidence>
<evidence type="ECO:0000256" key="6">
    <source>
        <dbReference type="ARBA" id="ARBA00023125"/>
    </source>
</evidence>
<feature type="modified residue" description="4-aspartylphosphate" evidence="8">
    <location>
        <position position="55"/>
    </location>
</feature>
<dbReference type="InterPro" id="IPR009057">
    <property type="entry name" value="Homeodomain-like_sf"/>
</dbReference>
<proteinExistence type="predicted"/>
<dbReference type="InterPro" id="IPR020449">
    <property type="entry name" value="Tscrpt_reg_AraC-type_HTH"/>
</dbReference>
<dbReference type="Gene3D" id="3.40.50.2300">
    <property type="match status" value="1"/>
</dbReference>
<dbReference type="PROSITE" id="PS01124">
    <property type="entry name" value="HTH_ARAC_FAMILY_2"/>
    <property type="match status" value="1"/>
</dbReference>
<dbReference type="CDD" id="cd17536">
    <property type="entry name" value="REC_YesN-like"/>
    <property type="match status" value="1"/>
</dbReference>
<dbReference type="SMART" id="SM00342">
    <property type="entry name" value="HTH_ARAC"/>
    <property type="match status" value="1"/>
</dbReference>
<dbReference type="PANTHER" id="PTHR42713:SF3">
    <property type="entry name" value="TRANSCRIPTIONAL REGULATORY PROTEIN HPTR"/>
    <property type="match status" value="1"/>
</dbReference>
<keyword evidence="5" id="KW-0805">Transcription regulation</keyword>
<dbReference type="SUPFAM" id="SSF46689">
    <property type="entry name" value="Homeodomain-like"/>
    <property type="match status" value="2"/>
</dbReference>
<dbReference type="Gene3D" id="1.10.10.60">
    <property type="entry name" value="Homeodomain-like"/>
    <property type="match status" value="2"/>
</dbReference>
<reference evidence="12" key="1">
    <citation type="journal article" date="2019" name="Int. J. Syst. Evol. Microbiol.">
        <title>The Global Catalogue of Microorganisms (GCM) 10K type strain sequencing project: providing services to taxonomists for standard genome sequencing and annotation.</title>
        <authorList>
            <consortium name="The Broad Institute Genomics Platform"/>
            <consortium name="The Broad Institute Genome Sequencing Center for Infectious Disease"/>
            <person name="Wu L."/>
            <person name="Ma J."/>
        </authorList>
    </citation>
    <scope>NUCLEOTIDE SEQUENCE [LARGE SCALE GENOMIC DNA]</scope>
    <source>
        <strain evidence="12">CCUG 53270</strain>
    </source>
</reference>
<dbReference type="SUPFAM" id="SSF52172">
    <property type="entry name" value="CheY-like"/>
    <property type="match status" value="1"/>
</dbReference>
<dbReference type="Pfam" id="PF00072">
    <property type="entry name" value="Response_reg"/>
    <property type="match status" value="1"/>
</dbReference>
<dbReference type="InterPro" id="IPR011006">
    <property type="entry name" value="CheY-like_superfamily"/>
</dbReference>
<dbReference type="RefSeq" id="WP_345587560.1">
    <property type="nucleotide sequence ID" value="NZ_BAABJG010000010.1"/>
</dbReference>
<name>A0ABW3UYE4_9BACL</name>
<evidence type="ECO:0000313" key="12">
    <source>
        <dbReference type="Proteomes" id="UP001597180"/>
    </source>
</evidence>
<keyword evidence="6" id="KW-0238">DNA-binding</keyword>
<dbReference type="InterPro" id="IPR051552">
    <property type="entry name" value="HptR"/>
</dbReference>
<dbReference type="PANTHER" id="PTHR42713">
    <property type="entry name" value="HISTIDINE KINASE-RELATED"/>
    <property type="match status" value="1"/>
</dbReference>
<feature type="domain" description="HTH araC/xylS-type" evidence="9">
    <location>
        <begin position="434"/>
        <end position="533"/>
    </location>
</feature>
<comment type="caution">
    <text evidence="11">The sequence shown here is derived from an EMBL/GenBank/DDBJ whole genome shotgun (WGS) entry which is preliminary data.</text>
</comment>
<dbReference type="PROSITE" id="PS50110">
    <property type="entry name" value="RESPONSE_REGULATORY"/>
    <property type="match status" value="1"/>
</dbReference>
<evidence type="ECO:0000256" key="4">
    <source>
        <dbReference type="ARBA" id="ARBA00023012"/>
    </source>
</evidence>
<dbReference type="SMART" id="SM00448">
    <property type="entry name" value="REC"/>
    <property type="match status" value="1"/>
</dbReference>
<dbReference type="InterPro" id="IPR041522">
    <property type="entry name" value="CdaR_GGDEF"/>
</dbReference>
<accession>A0ABW3UYE4</accession>
<dbReference type="Pfam" id="PF17853">
    <property type="entry name" value="GGDEF_2"/>
    <property type="match status" value="1"/>
</dbReference>
<sequence length="535" mass="62049">MMKVVIVDDDSIIRRGLTRTIPWEQNGFTVAGTARDGEEALSLIAEVRPHLLLTDIRMPFMDGFQLTEAVKERFPETKIIMLTSFDEFELAHRALKLKVFDYLLKPVDSRHLMETAKRAMAELEYENEMKRKVIEGMPLLRQRFLEKLIKENLSEDEIRSHSDFLQCRLPAARYVVILLAADDYSYPDYQNRFGKEMLKYCILNVAEETISGYEDEGILFDSEEGEIVIIYYGDGEPDLLEQHALQIAETIRVNVEKYLKTTVTVGIGFVYDHPRDVTRSYRDAKAAIEFRHMIGTNRVLTVGDTGLPPSCSTEILLNGIESELVMKVKLGLEREAHSILDSIEQRVLDIKFVSLVQVRLIGIEISLLMFKELEEIVKRNAKYLEGFDSFHSYYHELERLQTVQEIFDSIRQLANRFIDITNREREIQTKSMVHKATDYIERHYAIEGLSLQEVARYVHISPTYLSILFKKEKNITFSDFLLQTRMKAATELLRISGLKSYEVAEKVGYSNPQYFSQCFKKYTGFSPTEYKNHVD</sequence>
<keyword evidence="12" id="KW-1185">Reference proteome</keyword>
<keyword evidence="3 8" id="KW-0597">Phosphoprotein</keyword>
<evidence type="ECO:0000256" key="1">
    <source>
        <dbReference type="ARBA" id="ARBA00004496"/>
    </source>
</evidence>
<evidence type="ECO:0000259" key="9">
    <source>
        <dbReference type="PROSITE" id="PS01124"/>
    </source>
</evidence>
<evidence type="ECO:0000313" key="11">
    <source>
        <dbReference type="EMBL" id="MFD1224665.1"/>
    </source>
</evidence>
<evidence type="ECO:0000259" key="10">
    <source>
        <dbReference type="PROSITE" id="PS50110"/>
    </source>
</evidence>
<organism evidence="11 12">
    <name type="scientific">Paenibacillus vulneris</name>
    <dbReference type="NCBI Taxonomy" id="1133364"/>
    <lineage>
        <taxon>Bacteria</taxon>
        <taxon>Bacillati</taxon>
        <taxon>Bacillota</taxon>
        <taxon>Bacilli</taxon>
        <taxon>Bacillales</taxon>
        <taxon>Paenibacillaceae</taxon>
        <taxon>Paenibacillus</taxon>
    </lineage>
</organism>
<dbReference type="PRINTS" id="PR00032">
    <property type="entry name" value="HTHARAC"/>
</dbReference>
<feature type="domain" description="Response regulatory" evidence="10">
    <location>
        <begin position="3"/>
        <end position="120"/>
    </location>
</feature>
<keyword evidence="4" id="KW-0902">Two-component regulatory system</keyword>
<evidence type="ECO:0000256" key="7">
    <source>
        <dbReference type="ARBA" id="ARBA00023163"/>
    </source>
</evidence>
<dbReference type="Pfam" id="PF12833">
    <property type="entry name" value="HTH_18"/>
    <property type="match status" value="1"/>
</dbReference>
<dbReference type="InterPro" id="IPR001789">
    <property type="entry name" value="Sig_transdc_resp-reg_receiver"/>
</dbReference>
<dbReference type="Proteomes" id="UP001597180">
    <property type="component" value="Unassembled WGS sequence"/>
</dbReference>
<dbReference type="InterPro" id="IPR018060">
    <property type="entry name" value="HTH_AraC"/>
</dbReference>